<feature type="transmembrane region" description="Helical" evidence="7">
    <location>
        <begin position="21"/>
        <end position="42"/>
    </location>
</feature>
<dbReference type="Gene3D" id="3.50.50.60">
    <property type="entry name" value="FAD/NAD(P)-binding domain"/>
    <property type="match status" value="1"/>
</dbReference>
<dbReference type="PRINTS" id="PR00420">
    <property type="entry name" value="RNGMNOXGNASE"/>
</dbReference>
<dbReference type="GO" id="GO:0071949">
    <property type="term" value="F:FAD binding"/>
    <property type="evidence" value="ECO:0007669"/>
    <property type="project" value="InterPro"/>
</dbReference>
<feature type="domain" description="FAD-binding" evidence="8">
    <location>
        <begin position="19"/>
        <end position="355"/>
    </location>
</feature>
<evidence type="ECO:0000256" key="3">
    <source>
        <dbReference type="ARBA" id="ARBA00022630"/>
    </source>
</evidence>
<keyword evidence="10" id="KW-1185">Reference proteome</keyword>
<comment type="cofactor">
    <cofactor evidence="1">
        <name>FAD</name>
        <dbReference type="ChEBI" id="CHEBI:57692"/>
    </cofactor>
</comment>
<keyword evidence="7" id="KW-0812">Transmembrane</keyword>
<evidence type="ECO:0000256" key="7">
    <source>
        <dbReference type="SAM" id="Phobius"/>
    </source>
</evidence>
<dbReference type="InterPro" id="IPR051104">
    <property type="entry name" value="FAD_monoxygenase"/>
</dbReference>
<dbReference type="Pfam" id="PF01494">
    <property type="entry name" value="FAD_binding_3"/>
    <property type="match status" value="1"/>
</dbReference>
<keyword evidence="3" id="KW-0285">Flavoprotein</keyword>
<evidence type="ECO:0000256" key="5">
    <source>
        <dbReference type="ARBA" id="ARBA00023002"/>
    </source>
</evidence>
<dbReference type="FunFam" id="3.50.50.60:FF:000153">
    <property type="entry name" value="Salicylate hydroxylase, putative"/>
    <property type="match status" value="1"/>
</dbReference>
<keyword evidence="4" id="KW-0274">FAD</keyword>
<dbReference type="GO" id="GO:0044550">
    <property type="term" value="P:secondary metabolite biosynthetic process"/>
    <property type="evidence" value="ECO:0007669"/>
    <property type="project" value="TreeGrafter"/>
</dbReference>
<dbReference type="EMBL" id="JASWJB010000068">
    <property type="protein sequence ID" value="KAK2601896.1"/>
    <property type="molecule type" value="Genomic_DNA"/>
</dbReference>
<dbReference type="InterPro" id="IPR036188">
    <property type="entry name" value="FAD/NAD-bd_sf"/>
</dbReference>
<proteinExistence type="inferred from homology"/>
<dbReference type="InterPro" id="IPR002938">
    <property type="entry name" value="FAD-bd"/>
</dbReference>
<evidence type="ECO:0000256" key="6">
    <source>
        <dbReference type="ARBA" id="ARBA00023033"/>
    </source>
</evidence>
<accession>A0AAJ0CU24</accession>
<dbReference type="PANTHER" id="PTHR46720">
    <property type="entry name" value="HYDROXYLASE, PUTATIVE (AFU_ORTHOLOGUE AFUA_3G01460)-RELATED"/>
    <property type="match status" value="1"/>
</dbReference>
<dbReference type="SUPFAM" id="SSF54373">
    <property type="entry name" value="FAD-linked reductases, C-terminal domain"/>
    <property type="match status" value="1"/>
</dbReference>
<evidence type="ECO:0000256" key="4">
    <source>
        <dbReference type="ARBA" id="ARBA00022827"/>
    </source>
</evidence>
<dbReference type="GO" id="GO:0004497">
    <property type="term" value="F:monooxygenase activity"/>
    <property type="evidence" value="ECO:0007669"/>
    <property type="project" value="UniProtKB-KW"/>
</dbReference>
<name>A0AAJ0CU24_9HYPO</name>
<keyword evidence="5" id="KW-0560">Oxidoreductase</keyword>
<protein>
    <recommendedName>
        <fullName evidence="8">FAD-binding domain-containing protein</fullName>
    </recommendedName>
</protein>
<evidence type="ECO:0000259" key="8">
    <source>
        <dbReference type="Pfam" id="PF01494"/>
    </source>
</evidence>
<keyword evidence="7" id="KW-0472">Membrane</keyword>
<dbReference type="SUPFAM" id="SSF51905">
    <property type="entry name" value="FAD/NAD(P)-binding domain"/>
    <property type="match status" value="1"/>
</dbReference>
<dbReference type="AlphaFoldDB" id="A0AAJ0CU24"/>
<sequence length="451" mass="50464">MASPKPERKEAQAETHSAMDIAIVGGGIVGLMLTVGLLRIGVRVKVYEQARSFREIGAGIAFTSNAIRCMDLIDPSIVSALRSSGSIPTSRDPDDPNDYLRWVDGYSQRALYRINAGVSGFEGCRRDQFLESLAELIPVDGIAFQSRLVDIIQQTDLKAPVQLIFADGTTASADAVVGCDGIKSQVRRVIHGNDSPASYAHYSHTFAFRGLVPMEQAIIALGEYKAKNQHMHVGPGAHLLHYPVANNTMVNVAAFVRDTNDWPDENQIVAPATRREVQEAYRDWAPCLRDLVSLLPENLDKWALYDTWDFPAARFNKDKLCLVGDAAHASTPHHGAGACMGVEDVLCLVRLIEEVNSIVVIGKAADSKVIMLAFETFNTMRRTRTQWLVDSSRRVCDLYHLREWGDRELWTKAEVCFEEIRDRTLKIWHFDYEAMLKETTRNFREALVRLS</sequence>
<reference evidence="9" key="1">
    <citation type="submission" date="2023-06" db="EMBL/GenBank/DDBJ databases">
        <title>Conoideocrella luteorostrata (Hypocreales: Clavicipitaceae), a potential biocontrol fungus for elongate hemlock scale in United States Christmas tree production areas.</title>
        <authorList>
            <person name="Barrett H."/>
            <person name="Lovett B."/>
            <person name="Macias A.M."/>
            <person name="Stajich J.E."/>
            <person name="Kasson M.T."/>
        </authorList>
    </citation>
    <scope>NUCLEOTIDE SEQUENCE</scope>
    <source>
        <strain evidence="9">ARSEF 14590</strain>
    </source>
</reference>
<evidence type="ECO:0000313" key="9">
    <source>
        <dbReference type="EMBL" id="KAK2601896.1"/>
    </source>
</evidence>
<gene>
    <name evidence="9" type="ORF">QQS21_004583</name>
</gene>
<keyword evidence="7" id="KW-1133">Transmembrane helix</keyword>
<evidence type="ECO:0000256" key="2">
    <source>
        <dbReference type="ARBA" id="ARBA00007992"/>
    </source>
</evidence>
<evidence type="ECO:0000256" key="1">
    <source>
        <dbReference type="ARBA" id="ARBA00001974"/>
    </source>
</evidence>
<dbReference type="Proteomes" id="UP001251528">
    <property type="component" value="Unassembled WGS sequence"/>
</dbReference>
<evidence type="ECO:0000313" key="10">
    <source>
        <dbReference type="Proteomes" id="UP001251528"/>
    </source>
</evidence>
<keyword evidence="6" id="KW-0503">Monooxygenase</keyword>
<organism evidence="9 10">
    <name type="scientific">Conoideocrella luteorostrata</name>
    <dbReference type="NCBI Taxonomy" id="1105319"/>
    <lineage>
        <taxon>Eukaryota</taxon>
        <taxon>Fungi</taxon>
        <taxon>Dikarya</taxon>
        <taxon>Ascomycota</taxon>
        <taxon>Pezizomycotina</taxon>
        <taxon>Sordariomycetes</taxon>
        <taxon>Hypocreomycetidae</taxon>
        <taxon>Hypocreales</taxon>
        <taxon>Clavicipitaceae</taxon>
        <taxon>Conoideocrella</taxon>
    </lineage>
</organism>
<comment type="similarity">
    <text evidence="2">Belongs to the paxM FAD-dependent monooxygenase family.</text>
</comment>
<comment type="caution">
    <text evidence="9">The sequence shown here is derived from an EMBL/GenBank/DDBJ whole genome shotgun (WGS) entry which is preliminary data.</text>
</comment>
<dbReference type="PANTHER" id="PTHR46720:SF3">
    <property type="entry name" value="FAD-BINDING DOMAIN-CONTAINING PROTEIN-RELATED"/>
    <property type="match status" value="1"/>
</dbReference>